<reference evidence="7" key="1">
    <citation type="submission" date="2022-12" db="EMBL/GenBank/DDBJ databases">
        <authorList>
            <person name="Webb A."/>
        </authorList>
    </citation>
    <scope>NUCLEOTIDE SEQUENCE</scope>
    <source>
        <strain evidence="7">Hp1</strain>
    </source>
</reference>
<evidence type="ECO:0000259" key="6">
    <source>
        <dbReference type="SMART" id="SM00415"/>
    </source>
</evidence>
<gene>
    <name evidence="7" type="ORF">HBR001_LOCUS3481</name>
</gene>
<evidence type="ECO:0000256" key="5">
    <source>
        <dbReference type="SAM" id="MobiDB-lite"/>
    </source>
</evidence>
<name>A0AAV0TNR7_HYABA</name>
<evidence type="ECO:0000256" key="4">
    <source>
        <dbReference type="RuleBase" id="RU004020"/>
    </source>
</evidence>
<comment type="similarity">
    <text evidence="4">Belongs to the HSF family.</text>
</comment>
<evidence type="ECO:0000256" key="1">
    <source>
        <dbReference type="ARBA" id="ARBA00004123"/>
    </source>
</evidence>
<feature type="domain" description="HSF-type DNA-binding" evidence="6">
    <location>
        <begin position="73"/>
        <end position="198"/>
    </location>
</feature>
<dbReference type="GO" id="GO:0003700">
    <property type="term" value="F:DNA-binding transcription factor activity"/>
    <property type="evidence" value="ECO:0007669"/>
    <property type="project" value="InterPro"/>
</dbReference>
<dbReference type="SUPFAM" id="SSF46785">
    <property type="entry name" value="Winged helix' DNA-binding domain"/>
    <property type="match status" value="1"/>
</dbReference>
<dbReference type="InterPro" id="IPR036390">
    <property type="entry name" value="WH_DNA-bd_sf"/>
</dbReference>
<dbReference type="InterPro" id="IPR036388">
    <property type="entry name" value="WH-like_DNA-bd_sf"/>
</dbReference>
<feature type="compositionally biased region" description="Basic and acidic residues" evidence="5">
    <location>
        <begin position="1"/>
        <end position="10"/>
    </location>
</feature>
<dbReference type="Gene3D" id="1.10.10.10">
    <property type="entry name" value="Winged helix-like DNA-binding domain superfamily/Winged helix DNA-binding domain"/>
    <property type="match status" value="1"/>
</dbReference>
<accession>A0AAV0TNR7</accession>
<feature type="compositionally biased region" description="Low complexity" evidence="5">
    <location>
        <begin position="377"/>
        <end position="393"/>
    </location>
</feature>
<feature type="compositionally biased region" description="Acidic residues" evidence="5">
    <location>
        <begin position="11"/>
        <end position="28"/>
    </location>
</feature>
<feature type="compositionally biased region" description="Basic and acidic residues" evidence="5">
    <location>
        <begin position="408"/>
        <end position="421"/>
    </location>
</feature>
<keyword evidence="8" id="KW-1185">Reference proteome</keyword>
<dbReference type="GO" id="GO:0043565">
    <property type="term" value="F:sequence-specific DNA binding"/>
    <property type="evidence" value="ECO:0007669"/>
    <property type="project" value="InterPro"/>
</dbReference>
<feature type="region of interest" description="Disordered" evidence="5">
    <location>
        <begin position="342"/>
        <end position="450"/>
    </location>
</feature>
<feature type="compositionally biased region" description="Basic and acidic residues" evidence="5">
    <location>
        <begin position="31"/>
        <end position="42"/>
    </location>
</feature>
<comment type="caution">
    <text evidence="7">The sequence shown here is derived from an EMBL/GenBank/DDBJ whole genome shotgun (WGS) entry which is preliminary data.</text>
</comment>
<feature type="region of interest" description="Disordered" evidence="5">
    <location>
        <begin position="1"/>
        <end position="67"/>
    </location>
</feature>
<dbReference type="AlphaFoldDB" id="A0AAV0TNR7"/>
<feature type="compositionally biased region" description="Basic and acidic residues" evidence="5">
    <location>
        <begin position="279"/>
        <end position="292"/>
    </location>
</feature>
<keyword evidence="2" id="KW-0238">DNA-binding</keyword>
<evidence type="ECO:0000256" key="3">
    <source>
        <dbReference type="ARBA" id="ARBA00023242"/>
    </source>
</evidence>
<evidence type="ECO:0000313" key="7">
    <source>
        <dbReference type="EMBL" id="CAI5724936.1"/>
    </source>
</evidence>
<dbReference type="PANTHER" id="PTHR10015">
    <property type="entry name" value="HEAT SHOCK TRANSCRIPTION FACTOR"/>
    <property type="match status" value="1"/>
</dbReference>
<dbReference type="GO" id="GO:0005634">
    <property type="term" value="C:nucleus"/>
    <property type="evidence" value="ECO:0007669"/>
    <property type="project" value="UniProtKB-SubCell"/>
</dbReference>
<evidence type="ECO:0000313" key="8">
    <source>
        <dbReference type="Proteomes" id="UP001162031"/>
    </source>
</evidence>
<dbReference type="Pfam" id="PF00447">
    <property type="entry name" value="HSF_DNA-bind"/>
    <property type="match status" value="1"/>
</dbReference>
<dbReference type="EMBL" id="CANTFL010000570">
    <property type="protein sequence ID" value="CAI5724936.1"/>
    <property type="molecule type" value="Genomic_DNA"/>
</dbReference>
<keyword evidence="3" id="KW-0539">Nucleus</keyword>
<feature type="region of interest" description="Disordered" evidence="5">
    <location>
        <begin position="279"/>
        <end position="305"/>
    </location>
</feature>
<dbReference type="PANTHER" id="PTHR10015:SF206">
    <property type="entry name" value="HSF-TYPE DNA-BINDING DOMAIN-CONTAINING PROTEIN"/>
    <property type="match status" value="1"/>
</dbReference>
<organism evidence="7 8">
    <name type="scientific">Hyaloperonospora brassicae</name>
    <name type="common">Brassica downy mildew</name>
    <name type="synonym">Peronospora brassicae</name>
    <dbReference type="NCBI Taxonomy" id="162125"/>
    <lineage>
        <taxon>Eukaryota</taxon>
        <taxon>Sar</taxon>
        <taxon>Stramenopiles</taxon>
        <taxon>Oomycota</taxon>
        <taxon>Peronosporomycetes</taxon>
        <taxon>Peronosporales</taxon>
        <taxon>Peronosporaceae</taxon>
        <taxon>Hyaloperonospora</taxon>
    </lineage>
</organism>
<dbReference type="InterPro" id="IPR000232">
    <property type="entry name" value="HSF_DNA-bd"/>
</dbReference>
<comment type="subcellular location">
    <subcellularLocation>
        <location evidence="1">Nucleus</location>
    </subcellularLocation>
</comment>
<evidence type="ECO:0000256" key="2">
    <source>
        <dbReference type="ARBA" id="ARBA00023125"/>
    </source>
</evidence>
<protein>
    <recommendedName>
        <fullName evidence="6">HSF-type DNA-binding domain-containing protein</fullName>
    </recommendedName>
</protein>
<dbReference type="PRINTS" id="PR00056">
    <property type="entry name" value="HSFDOMAIN"/>
</dbReference>
<dbReference type="SMART" id="SM00415">
    <property type="entry name" value="HSF"/>
    <property type="match status" value="1"/>
</dbReference>
<feature type="compositionally biased region" description="Polar residues" evidence="5">
    <location>
        <begin position="396"/>
        <end position="407"/>
    </location>
</feature>
<sequence>MTWEDVKIEREDEEEMAEEEEEEEEGMAEGDGQHKNVGERCPLRIHVASSSSSGPGGGGSSISGCDRPRREGDAALFLEKTYELLARCPSEVASWTAQGDSFVVKQPTAFAAHVIPTYFKHCKFSSFVRQLNLYGFKKVRTLGASGGLDTDAGDDSEGRRRRQLRAAQALEDASEWWEFRHERFVRGRRDWLCEIRRRSPCGTRIVTPRTSMAGAATTAAAAAATTAATASTATRVDRVEFDDLKAQVGGLRDEMRRLQWTNQQLTGLLHSLVQRCSSADDHSSSSAKRHEYTQPPAPTSYATSPSVASRLSLPSIAIPSSSASNSSSVVVGPQLALLQLRQGHPGQSTPRDDVRTPRTPGAGPFQLRPVQTLLANRSSPSGRRAPSSTSARGNLSFVSTPSSYSQDQLDRRPQRWYRHEQPSPSTCRSPLKRLRVDSATSVSDPPSSFGVYSPEDRAVRELSRVASEIRSDLLACITARITGFLRVHCDASAEAKREADVDAVGEAVGSDIRLKLAQLQTPSTADPMLLDVETTCMYRVEILKFISRELPRAVQEAVDKRMLAPERLKQRSAKERSQLALLVQKAQKALEQQMHAETSVHATGRR</sequence>
<dbReference type="Proteomes" id="UP001162031">
    <property type="component" value="Unassembled WGS sequence"/>
</dbReference>
<proteinExistence type="inferred from homology"/>